<accession>A0ABM1AC25</accession>
<name>A0ABM1AC25_APLCA</name>
<gene>
    <name evidence="2" type="primary">LOC106013496</name>
</gene>
<evidence type="ECO:0000313" key="2">
    <source>
        <dbReference type="RefSeq" id="XP_012944856.1"/>
    </source>
</evidence>
<sequence length="175" mass="19812">MGMQELMAIYKTFHDFLNNFVKQFPSHLNSDAPEGLANSVDVLPTMLALTDPLFVDGKVKKLQEKFDSLQQILGFLLDKSFPIVKKESHSWFDAERSKLQSQVDTISTTMERLALNRHDVVPTSSGIGGINTGVRPSSDFNASKLEKLKHAFESLELREENSTRKRREENSTIQL</sequence>
<keyword evidence="1" id="KW-1185">Reference proteome</keyword>
<reference evidence="2" key="1">
    <citation type="submission" date="2025-08" db="UniProtKB">
        <authorList>
            <consortium name="RefSeq"/>
        </authorList>
    </citation>
    <scope>IDENTIFICATION</scope>
</reference>
<protein>
    <submittedName>
        <fullName evidence="2">Uncharacterized protein LOC106013496</fullName>
    </submittedName>
</protein>
<dbReference type="Proteomes" id="UP000694888">
    <property type="component" value="Unplaced"/>
</dbReference>
<evidence type="ECO:0000313" key="1">
    <source>
        <dbReference type="Proteomes" id="UP000694888"/>
    </source>
</evidence>
<dbReference type="GeneID" id="106013496"/>
<proteinExistence type="predicted"/>
<dbReference type="RefSeq" id="XP_012944856.1">
    <property type="nucleotide sequence ID" value="XM_013089402.1"/>
</dbReference>
<organism evidence="1 2">
    <name type="scientific">Aplysia californica</name>
    <name type="common">California sea hare</name>
    <dbReference type="NCBI Taxonomy" id="6500"/>
    <lineage>
        <taxon>Eukaryota</taxon>
        <taxon>Metazoa</taxon>
        <taxon>Spiralia</taxon>
        <taxon>Lophotrochozoa</taxon>
        <taxon>Mollusca</taxon>
        <taxon>Gastropoda</taxon>
        <taxon>Heterobranchia</taxon>
        <taxon>Euthyneura</taxon>
        <taxon>Tectipleura</taxon>
        <taxon>Aplysiida</taxon>
        <taxon>Aplysioidea</taxon>
        <taxon>Aplysiidae</taxon>
        <taxon>Aplysia</taxon>
    </lineage>
</organism>